<name>A0A6L2JKB2_TANCI</name>
<dbReference type="EMBL" id="BKCJ010000898">
    <property type="protein sequence ID" value="GEU37200.1"/>
    <property type="molecule type" value="Genomic_DNA"/>
</dbReference>
<protein>
    <submittedName>
        <fullName evidence="2">Uncharacterized protein</fullName>
    </submittedName>
</protein>
<dbReference type="PANTHER" id="PTHR38932">
    <property type="entry name" value="BNAC03G64660D PROTEIN"/>
    <property type="match status" value="1"/>
</dbReference>
<organism evidence="2">
    <name type="scientific">Tanacetum cinerariifolium</name>
    <name type="common">Dalmatian daisy</name>
    <name type="synonym">Chrysanthemum cinerariifolium</name>
    <dbReference type="NCBI Taxonomy" id="118510"/>
    <lineage>
        <taxon>Eukaryota</taxon>
        <taxon>Viridiplantae</taxon>
        <taxon>Streptophyta</taxon>
        <taxon>Embryophyta</taxon>
        <taxon>Tracheophyta</taxon>
        <taxon>Spermatophyta</taxon>
        <taxon>Magnoliopsida</taxon>
        <taxon>eudicotyledons</taxon>
        <taxon>Gunneridae</taxon>
        <taxon>Pentapetalae</taxon>
        <taxon>asterids</taxon>
        <taxon>campanulids</taxon>
        <taxon>Asterales</taxon>
        <taxon>Asteraceae</taxon>
        <taxon>Asteroideae</taxon>
        <taxon>Anthemideae</taxon>
        <taxon>Anthemidinae</taxon>
        <taxon>Tanacetum</taxon>
    </lineage>
</organism>
<reference evidence="2" key="1">
    <citation type="journal article" date="2019" name="Sci. Rep.">
        <title>Draft genome of Tanacetum cinerariifolium, the natural source of mosquito coil.</title>
        <authorList>
            <person name="Yamashiro T."/>
            <person name="Shiraishi A."/>
            <person name="Satake H."/>
            <person name="Nakayama K."/>
        </authorList>
    </citation>
    <scope>NUCLEOTIDE SEQUENCE</scope>
</reference>
<accession>A0A6L2JKB2</accession>
<feature type="compositionally biased region" description="Polar residues" evidence="1">
    <location>
        <begin position="131"/>
        <end position="140"/>
    </location>
</feature>
<proteinExistence type="predicted"/>
<dbReference type="PANTHER" id="PTHR38932:SF1">
    <property type="entry name" value="DUF4005 DOMAIN-CONTAINING PROTEIN"/>
    <property type="match status" value="1"/>
</dbReference>
<sequence length="147" mass="16498">MVKARIQDRDGDLYSPVETLGLRYLIQFAAEKEAVVPDDHAKVRRICVSRLKMAVTPLEKGSGRIKNHQIKDADHVQRPRAVLSSPDNDHLIGEMNKKALKRGSTQNTRPSGRVNVARVGVESAHVRVRDTSPSFNTQNRPKMKLKP</sequence>
<evidence type="ECO:0000256" key="1">
    <source>
        <dbReference type="SAM" id="MobiDB-lite"/>
    </source>
</evidence>
<feature type="region of interest" description="Disordered" evidence="1">
    <location>
        <begin position="122"/>
        <end position="147"/>
    </location>
</feature>
<comment type="caution">
    <text evidence="2">The sequence shown here is derived from an EMBL/GenBank/DDBJ whole genome shotgun (WGS) entry which is preliminary data.</text>
</comment>
<dbReference type="AlphaFoldDB" id="A0A6L2JKB2"/>
<gene>
    <name evidence="2" type="ORF">Tci_009178</name>
</gene>
<evidence type="ECO:0000313" key="2">
    <source>
        <dbReference type="EMBL" id="GEU37200.1"/>
    </source>
</evidence>